<evidence type="ECO:0000259" key="6">
    <source>
        <dbReference type="SMART" id="SM00853"/>
    </source>
</evidence>
<dbReference type="NCBIfam" id="TIGR00585">
    <property type="entry name" value="mutl"/>
    <property type="match status" value="1"/>
</dbReference>
<dbReference type="Gene3D" id="3.30.565.10">
    <property type="entry name" value="Histidine kinase-like ATPase, C-terminal domain"/>
    <property type="match status" value="1"/>
</dbReference>
<name>A0ABW4XZX2_9FLAO</name>
<evidence type="ECO:0000256" key="3">
    <source>
        <dbReference type="ARBA" id="ARBA00022763"/>
    </source>
</evidence>
<dbReference type="GO" id="GO:0004519">
    <property type="term" value="F:endonuclease activity"/>
    <property type="evidence" value="ECO:0007669"/>
    <property type="project" value="UniProtKB-KW"/>
</dbReference>
<dbReference type="InterPro" id="IPR020568">
    <property type="entry name" value="Ribosomal_Su5_D2-typ_SF"/>
</dbReference>
<dbReference type="PANTHER" id="PTHR10073:SF12">
    <property type="entry name" value="DNA MISMATCH REPAIR PROTEIN MLH1"/>
    <property type="match status" value="1"/>
</dbReference>
<evidence type="ECO:0000256" key="4">
    <source>
        <dbReference type="ARBA" id="ARBA00023204"/>
    </source>
</evidence>
<dbReference type="Gene3D" id="3.30.1370.100">
    <property type="entry name" value="MutL, C-terminal domain, regulatory subdomain"/>
    <property type="match status" value="1"/>
</dbReference>
<keyword evidence="3 5" id="KW-0227">DNA damage</keyword>
<dbReference type="InterPro" id="IPR020667">
    <property type="entry name" value="DNA_mismatch_repair_MutL"/>
</dbReference>
<feature type="domain" description="MutL C-terminal dimerisation" evidence="6">
    <location>
        <begin position="432"/>
        <end position="574"/>
    </location>
</feature>
<gene>
    <name evidence="5 8" type="primary">mutL</name>
    <name evidence="8" type="ORF">ACFSJE_14725</name>
</gene>
<dbReference type="InterPro" id="IPR014762">
    <property type="entry name" value="DNA_mismatch_repair_CS"/>
</dbReference>
<comment type="function">
    <text evidence="5">This protein is involved in the repair of mismatches in DNA. It is required for dam-dependent methyl-directed DNA mismatch repair. May act as a 'molecular matchmaker', a protein that promotes the formation of a stable complex between two or more DNA-binding proteins in an ATP-dependent manner without itself being part of a final effector complex.</text>
</comment>
<dbReference type="SMART" id="SM00853">
    <property type="entry name" value="MutL_C"/>
    <property type="match status" value="1"/>
</dbReference>
<organism evidence="8 9">
    <name type="scientific">Flagellimonas iocasae</name>
    <dbReference type="NCBI Taxonomy" id="2055905"/>
    <lineage>
        <taxon>Bacteria</taxon>
        <taxon>Pseudomonadati</taxon>
        <taxon>Bacteroidota</taxon>
        <taxon>Flavobacteriia</taxon>
        <taxon>Flavobacteriales</taxon>
        <taxon>Flavobacteriaceae</taxon>
        <taxon>Flagellimonas</taxon>
    </lineage>
</organism>
<evidence type="ECO:0000256" key="2">
    <source>
        <dbReference type="ARBA" id="ARBA00021975"/>
    </source>
</evidence>
<evidence type="ECO:0000256" key="1">
    <source>
        <dbReference type="ARBA" id="ARBA00006082"/>
    </source>
</evidence>
<dbReference type="SMART" id="SM01340">
    <property type="entry name" value="DNA_mis_repair"/>
    <property type="match status" value="1"/>
</dbReference>
<dbReference type="SUPFAM" id="SSF54211">
    <property type="entry name" value="Ribosomal protein S5 domain 2-like"/>
    <property type="match status" value="1"/>
</dbReference>
<dbReference type="HAMAP" id="MF_00149">
    <property type="entry name" value="DNA_mis_repair"/>
    <property type="match status" value="1"/>
</dbReference>
<keyword evidence="8" id="KW-0378">Hydrolase</keyword>
<feature type="domain" description="DNA mismatch repair protein S5" evidence="7">
    <location>
        <begin position="209"/>
        <end position="327"/>
    </location>
</feature>
<dbReference type="InterPro" id="IPR002099">
    <property type="entry name" value="MutL/Mlh/PMS"/>
</dbReference>
<keyword evidence="9" id="KW-1185">Reference proteome</keyword>
<accession>A0ABW4XZX2</accession>
<keyword evidence="8" id="KW-0540">Nuclease</keyword>
<sequence>MADIIKLLPDHVANQIAAGEVVQRPASVVKELLENAIDAGSTSIKLIVKDGGKALIQVVDDGIGMSETDARLSFERHATSKISSAQDLFNLQTKGFRGEALASIAAIAHVDMQTRPESKEVGTHLKIEGSKIVSQDVVATPVGTSISVKNLFFNIPARRNFLKSNQVELRHIQDEFHRVALVHPGIEFHFYNNGSEIFNLPKTKHRQRIAHIFGSKMESRLVPVNEETEVVKISGFICKPEFAKKSRGEQFFFANNRFIKSPYLHHAVVAAFEGLIKQDMYPGYFLYLDVDPASIDINIHPTKTEVKFDDENTLYAILRSTIKHSLGQFNVAPVLDFDHDPNLDTPYAYREKGATLPKVTVDPTFNPFQDAAKAKSGGGGFQKRSSKGWEGLYEGLEKDVDVEEFSSVAIESDGDVQGTIYSEDHLEEHLATTFQLRRKYVVSTVKSGMLVIHQKRAHERILFEKFLGEITVKEGVSQQLLFPLELTFSKQELNILKEIKDSLSNIGFAFESLEEETVKVTGVPLVVPESGIGTVLDRLIADYKEGFTEGSLSQAEVLAKVLSKNLSVRTGEFLDQESQQALVNNLFACKEPTLSPFQKLTYTIISEGDIDKKFS</sequence>
<evidence type="ECO:0000259" key="7">
    <source>
        <dbReference type="SMART" id="SM01340"/>
    </source>
</evidence>
<dbReference type="InterPro" id="IPR014721">
    <property type="entry name" value="Ribsml_uS5_D2-typ_fold_subgr"/>
</dbReference>
<dbReference type="Pfam" id="PF01119">
    <property type="entry name" value="DNA_mis_repair"/>
    <property type="match status" value="1"/>
</dbReference>
<comment type="caution">
    <text evidence="8">The sequence shown here is derived from an EMBL/GenBank/DDBJ whole genome shotgun (WGS) entry which is preliminary data.</text>
</comment>
<protein>
    <recommendedName>
        <fullName evidence="2 5">DNA mismatch repair protein MutL</fullName>
    </recommendedName>
</protein>
<dbReference type="InterPro" id="IPR042120">
    <property type="entry name" value="MutL_C_dimsub"/>
</dbReference>
<keyword evidence="8" id="KW-0255">Endonuclease</keyword>
<dbReference type="Proteomes" id="UP001597342">
    <property type="component" value="Unassembled WGS sequence"/>
</dbReference>
<evidence type="ECO:0000256" key="5">
    <source>
        <dbReference type="HAMAP-Rule" id="MF_00149"/>
    </source>
</evidence>
<dbReference type="PANTHER" id="PTHR10073">
    <property type="entry name" value="DNA MISMATCH REPAIR PROTEIN MLH, PMS, MUTL"/>
    <property type="match status" value="1"/>
</dbReference>
<dbReference type="InterPro" id="IPR036890">
    <property type="entry name" value="HATPase_C_sf"/>
</dbReference>
<dbReference type="CDD" id="cd16926">
    <property type="entry name" value="HATPase_MutL-MLH-PMS-like"/>
    <property type="match status" value="1"/>
</dbReference>
<dbReference type="InterPro" id="IPR013507">
    <property type="entry name" value="DNA_mismatch_S5_2-like"/>
</dbReference>
<keyword evidence="4 5" id="KW-0234">DNA repair</keyword>
<dbReference type="InterPro" id="IPR038973">
    <property type="entry name" value="MutL/Mlh/Pms-like"/>
</dbReference>
<dbReference type="PROSITE" id="PS00058">
    <property type="entry name" value="DNA_MISMATCH_REPAIR_1"/>
    <property type="match status" value="1"/>
</dbReference>
<proteinExistence type="inferred from homology"/>
<evidence type="ECO:0000313" key="9">
    <source>
        <dbReference type="Proteomes" id="UP001597342"/>
    </source>
</evidence>
<comment type="similarity">
    <text evidence="1 5">Belongs to the DNA mismatch repair MutL/HexB family.</text>
</comment>
<dbReference type="Pfam" id="PF08676">
    <property type="entry name" value="MutL_C"/>
    <property type="match status" value="1"/>
</dbReference>
<dbReference type="RefSeq" id="WP_379831626.1">
    <property type="nucleotide sequence ID" value="NZ_JBHUHU010000005.1"/>
</dbReference>
<dbReference type="EMBL" id="JBHUHU010000005">
    <property type="protein sequence ID" value="MFD2101040.1"/>
    <property type="molecule type" value="Genomic_DNA"/>
</dbReference>
<dbReference type="InterPro" id="IPR037198">
    <property type="entry name" value="MutL_C_sf"/>
</dbReference>
<dbReference type="CDD" id="cd00782">
    <property type="entry name" value="MutL_Trans"/>
    <property type="match status" value="1"/>
</dbReference>
<evidence type="ECO:0000313" key="8">
    <source>
        <dbReference type="EMBL" id="MFD2101040.1"/>
    </source>
</evidence>
<dbReference type="SUPFAM" id="SSF118116">
    <property type="entry name" value="DNA mismatch repair protein MutL"/>
    <property type="match status" value="1"/>
</dbReference>
<dbReference type="Gene3D" id="3.30.230.10">
    <property type="match status" value="1"/>
</dbReference>
<dbReference type="InterPro" id="IPR014790">
    <property type="entry name" value="MutL_C"/>
</dbReference>
<dbReference type="Pfam" id="PF13589">
    <property type="entry name" value="HATPase_c_3"/>
    <property type="match status" value="1"/>
</dbReference>
<dbReference type="Gene3D" id="3.30.1540.20">
    <property type="entry name" value="MutL, C-terminal domain, dimerisation subdomain"/>
    <property type="match status" value="1"/>
</dbReference>
<dbReference type="InterPro" id="IPR042121">
    <property type="entry name" value="MutL_C_regsub"/>
</dbReference>
<dbReference type="SUPFAM" id="SSF55874">
    <property type="entry name" value="ATPase domain of HSP90 chaperone/DNA topoisomerase II/histidine kinase"/>
    <property type="match status" value="1"/>
</dbReference>
<reference evidence="9" key="1">
    <citation type="journal article" date="2019" name="Int. J. Syst. Evol. Microbiol.">
        <title>The Global Catalogue of Microorganisms (GCM) 10K type strain sequencing project: providing services to taxonomists for standard genome sequencing and annotation.</title>
        <authorList>
            <consortium name="The Broad Institute Genomics Platform"/>
            <consortium name="The Broad Institute Genome Sequencing Center for Infectious Disease"/>
            <person name="Wu L."/>
            <person name="Ma J."/>
        </authorList>
    </citation>
    <scope>NUCLEOTIDE SEQUENCE [LARGE SCALE GENOMIC DNA]</scope>
    <source>
        <strain evidence="9">JCM 3389</strain>
    </source>
</reference>